<comment type="caution">
    <text evidence="3">The sequence shown here is derived from an EMBL/GenBank/DDBJ whole genome shotgun (WGS) entry which is preliminary data.</text>
</comment>
<evidence type="ECO:0000313" key="3">
    <source>
        <dbReference type="EMBL" id="MCQ8278888.1"/>
    </source>
</evidence>
<dbReference type="InterPro" id="IPR011250">
    <property type="entry name" value="OMP/PagP_B-barrel"/>
</dbReference>
<dbReference type="Pfam" id="PF13505">
    <property type="entry name" value="OMP_b-brl"/>
    <property type="match status" value="1"/>
</dbReference>
<dbReference type="RefSeq" id="WP_422864368.1">
    <property type="nucleotide sequence ID" value="NZ_JAMSKV010000008.1"/>
</dbReference>
<gene>
    <name evidence="3" type="ORF">NFI95_10555</name>
</gene>
<proteinExistence type="predicted"/>
<evidence type="ECO:0000256" key="1">
    <source>
        <dbReference type="ARBA" id="ARBA00022729"/>
    </source>
</evidence>
<evidence type="ECO:0000259" key="2">
    <source>
        <dbReference type="Pfam" id="PF13505"/>
    </source>
</evidence>
<keyword evidence="4" id="KW-1185">Reference proteome</keyword>
<keyword evidence="1" id="KW-0732">Signal</keyword>
<feature type="domain" description="Outer membrane protein beta-barrel" evidence="2">
    <location>
        <begin position="4"/>
        <end position="190"/>
    </location>
</feature>
<protein>
    <submittedName>
        <fullName evidence="3">Outer membrane beta-barrel protein</fullName>
    </submittedName>
</protein>
<name>A0ABT1W823_9PROT</name>
<accession>A0ABT1W823</accession>
<dbReference type="EMBL" id="JAMSKV010000008">
    <property type="protein sequence ID" value="MCQ8278888.1"/>
    <property type="molecule type" value="Genomic_DNA"/>
</dbReference>
<dbReference type="InterPro" id="IPR027385">
    <property type="entry name" value="Beta-barrel_OMP"/>
</dbReference>
<evidence type="ECO:0000313" key="4">
    <source>
        <dbReference type="Proteomes" id="UP001524587"/>
    </source>
</evidence>
<organism evidence="3 4">
    <name type="scientific">Endosaccharibacter trunci</name>
    <dbReference type="NCBI Taxonomy" id="2812733"/>
    <lineage>
        <taxon>Bacteria</taxon>
        <taxon>Pseudomonadati</taxon>
        <taxon>Pseudomonadota</taxon>
        <taxon>Alphaproteobacteria</taxon>
        <taxon>Acetobacterales</taxon>
        <taxon>Acetobacteraceae</taxon>
        <taxon>Endosaccharibacter</taxon>
    </lineage>
</organism>
<dbReference type="Proteomes" id="UP001524587">
    <property type="component" value="Unassembled WGS sequence"/>
</dbReference>
<dbReference type="Gene3D" id="2.40.160.20">
    <property type="match status" value="1"/>
</dbReference>
<sequence length="237" mass="24482">MVEHAAARPISGLYVAADGGANFAGSTTASGGVTRVGTQTGPLGLGAVGWGFGNGLRAEIEGSIRSNDIDAIDTLRLNGLRLPLGHVTGHLQTEAGMANLAYDLPLRGFIKPYVIAGIGYGDLDFRHATGDDFGVRLPLPSGNRFTGPVVVHLGSAGAFAYQAGFGLAAAVPGLRALDATIEYRYFGTAHADVPITRTAANTTDLINGAVPSSRTHNRFTLGDNALMVGLRYSFGAL</sequence>
<reference evidence="3 4" key="1">
    <citation type="submission" date="2022-06" db="EMBL/GenBank/DDBJ databases">
        <title>Endosaccharibacter gen. nov., sp. nov., endophytic bacteria isolated from sugarcane.</title>
        <authorList>
            <person name="Pitiwittayakul N."/>
            <person name="Yukphan P."/>
            <person name="Charoenyingcharoen P."/>
            <person name="Tanasupawat S."/>
        </authorList>
    </citation>
    <scope>NUCLEOTIDE SEQUENCE [LARGE SCALE GENOMIC DNA]</scope>
    <source>
        <strain evidence="3 4">KSS8</strain>
    </source>
</reference>
<dbReference type="SUPFAM" id="SSF56925">
    <property type="entry name" value="OMPA-like"/>
    <property type="match status" value="1"/>
</dbReference>